<evidence type="ECO:0000313" key="5">
    <source>
        <dbReference type="EMBL" id="KAB1640465.1"/>
    </source>
</evidence>
<evidence type="ECO:0000259" key="2">
    <source>
        <dbReference type="Pfam" id="PF25791"/>
    </source>
</evidence>
<feature type="domain" description="Probable ATP-binding protein BrxC alpha-helical" evidence="3">
    <location>
        <begin position="871"/>
        <end position="995"/>
    </location>
</feature>
<evidence type="ECO:0000259" key="3">
    <source>
        <dbReference type="Pfam" id="PF25792"/>
    </source>
</evidence>
<feature type="compositionally biased region" description="Low complexity" evidence="1">
    <location>
        <begin position="1158"/>
        <end position="1174"/>
    </location>
</feature>
<dbReference type="InterPro" id="IPR058038">
    <property type="entry name" value="BREX_BrxC_wHTH"/>
</dbReference>
<dbReference type="InterPro" id="IPR058036">
    <property type="entry name" value="BREX_BrxC_4th"/>
</dbReference>
<sequence length="1253" mass="139719">MVIRDLFSKDINRSINGVIKVSQSDEESIQQELSEYVVTRELQRHFAYFFENYETALDIPTDKIGVWISGFFGSGKSHFLKMLSYLLANKVVGGRAAIDYFDGKLEDEMVYSKMRRCAGVPTEAILFNIDTKGGQWKEGDTAKTALLRAFERVFFEHLGFCGEDLKLAKLEMFIESRGKTDEFRTTFEQVNGMPWVESRETYAYFEDDVVEALQSALGMSEAAARNWFNGTEDDVIAVDSFVGMVGDYAARRADEEGGRFRLLFMVDEVGQFIGDDVSLMLSLQTLVEEIGARCAGRVWVMVTSQESIDGNQLIVGDDFSKIQGRFTTRLSLSSSSVDEVIKRRVLDKTQVAQLTLQDEYEDQSAVLRNLFSFEGSRGDLLGYESEGDFVDSYPFVSYQFKVLPDVMTEIRKHGVKAKHMSTGERSMLSAFQESAQVVQGEQTTALVPFWRFFDTISKDLEHGILQVVDRATRAAEAHQVLRPEDISVLKLLYLIRYITYLKGTLNNIATLMVDDMGVDKVALRERLKASLDRLVRENYVARQGDAYNFLTDEEQDIAREISQVPIDVAEVTENIKKVLFEGIFPQRKLSRGANNFPFDHYVDGSIYGPSQGGMKLNVATIANEGRLYEAADGEIAVKSQGQALVVLSDDADYFEMMQNVARTRKYARTINKSQLPPSTQEIIKGKMNQAQHDEKEAKTLIENAVVNARVAVNGSMVTVRAMSAKQLFETVLDKLVDSIFTKADYISDPVEGDGDIIRILRHTNEQSAMAGMGSANERAVADMKTFLELQKRLHVQTAMGDIQRKYQADPYGWRDIDIAAVAAQLVAAQDATILYGGQAMRADDKNMIDCLRKHADKVEIRIREKMSDALLSKARSILRDFADTSAVPEDEDKLIDCIQAKLEETQEHCQSLMHDHFTGLAPEFPYPGKSIVEDGLHVIGEVLADRADGEAFLRAFNANGDKLLDFAEDMEPVDGFFPNQQRLFDGAVETLALMDRESFYLGDNEEAQQVIADMKGILRDPQPYRRVSELPGLTKMLSAMHGEIVRSKQNELLSSIDGAVEELKEFANNQDPYQQAANLAIAGTEHKIASVKSRVHSAKAAGVIDTLRMQFKDLIEEGYQAVDAAVDEARAKAEREIRLKRELTEREASAVPAEARVSPKPASSQPAAASNVASQGMPQGGCGVSQSGQVTRVIVAEKSAEAAPKPLKRKVLRRDEAFDRAVLTNEAEVDAYLASVRKALLEALVENDSVRLS</sequence>
<dbReference type="OrthoDB" id="3201900at2"/>
<comment type="caution">
    <text evidence="5">The sequence shown here is derived from an EMBL/GenBank/DDBJ whole genome shotgun (WGS) entry which is preliminary data.</text>
</comment>
<dbReference type="Proteomes" id="UP000468668">
    <property type="component" value="Unassembled WGS sequence"/>
</dbReference>
<dbReference type="GeneID" id="98658010"/>
<dbReference type="InterPro" id="IPR047679">
    <property type="entry name" value="BREX_BrxC"/>
</dbReference>
<dbReference type="InterPro" id="IPR058037">
    <property type="entry name" value="BREX_BrxC_helical"/>
</dbReference>
<evidence type="ECO:0000259" key="4">
    <source>
        <dbReference type="Pfam" id="PF25796"/>
    </source>
</evidence>
<reference evidence="5 6" key="1">
    <citation type="submission" date="2019-09" db="EMBL/GenBank/DDBJ databases">
        <title>Whole genome shotgun sequencing (WGS) of Ellagibacter isourolithinifaciens DSM 104140(T) and Adlercreutzia muris DSM 29508(T).</title>
        <authorList>
            <person name="Stoll D.A."/>
            <person name="Danylec N."/>
            <person name="Huch M."/>
        </authorList>
    </citation>
    <scope>NUCLEOTIDE SEQUENCE [LARGE SCALE GENOMIC DNA]</scope>
    <source>
        <strain evidence="5 6">DSM 104140</strain>
    </source>
</reference>
<feature type="domain" description="Probable ATP-binding protein BrxC 4th six-stranded beta-sheet" evidence="4">
    <location>
        <begin position="565"/>
        <end position="735"/>
    </location>
</feature>
<gene>
    <name evidence="5" type="primary">brxC</name>
    <name evidence="5" type="ORF">F8C90_06285</name>
</gene>
<dbReference type="Pfam" id="PF25791">
    <property type="entry name" value="WHD_BREX_BrxC"/>
    <property type="match status" value="1"/>
</dbReference>
<keyword evidence="6" id="KW-1185">Reference proteome</keyword>
<dbReference type="Pfam" id="PF25796">
    <property type="entry name" value="BREX_BrxC_4th"/>
    <property type="match status" value="1"/>
</dbReference>
<evidence type="ECO:0000256" key="1">
    <source>
        <dbReference type="SAM" id="MobiDB-lite"/>
    </source>
</evidence>
<organism evidence="5 6">
    <name type="scientific">Ellagibacter isourolithinifaciens</name>
    <dbReference type="NCBI Taxonomy" id="2137581"/>
    <lineage>
        <taxon>Bacteria</taxon>
        <taxon>Bacillati</taxon>
        <taxon>Actinomycetota</taxon>
        <taxon>Coriobacteriia</taxon>
        <taxon>Eggerthellales</taxon>
        <taxon>Eggerthellaceae</taxon>
        <taxon>Ellagibacter</taxon>
    </lineage>
</organism>
<dbReference type="NCBIfam" id="NF033441">
    <property type="entry name" value="BREX_BrxC"/>
    <property type="match status" value="1"/>
</dbReference>
<dbReference type="AlphaFoldDB" id="A0A6N6NNH1"/>
<name>A0A6N6NNH1_9ACTN</name>
<evidence type="ECO:0000313" key="6">
    <source>
        <dbReference type="Proteomes" id="UP000468668"/>
    </source>
</evidence>
<protein>
    <submittedName>
        <fullName evidence="5">BREX system P-loop protein BrxC</fullName>
    </submittedName>
</protein>
<accession>A0A6N6NNH1</accession>
<dbReference type="Pfam" id="PF25792">
    <property type="entry name" value="BREX_BrxC_helical"/>
    <property type="match status" value="1"/>
</dbReference>
<proteinExistence type="predicted"/>
<feature type="domain" description="Probable ATP-binding protein BrxC winged helix-turn-helix" evidence="2">
    <location>
        <begin position="742"/>
        <end position="861"/>
    </location>
</feature>
<feature type="region of interest" description="Disordered" evidence="1">
    <location>
        <begin position="1148"/>
        <end position="1184"/>
    </location>
</feature>
<dbReference type="RefSeq" id="WP_158049617.1">
    <property type="nucleotide sequence ID" value="NZ_WAJR01000012.1"/>
</dbReference>
<dbReference type="EMBL" id="WAJR01000012">
    <property type="protein sequence ID" value="KAB1640465.1"/>
    <property type="molecule type" value="Genomic_DNA"/>
</dbReference>